<sequence length="84" mass="8756">MRFFTVLAVVAGAVTALPQPVTEPETPANANLNKRYCNVMLVATVICTATAHTATPVMQATRGASAIAAMAELIQGRDKLQVSA</sequence>
<accession>Q2HHM7</accession>
<gene>
    <name evidence="2" type="ORF">CHGG_00277</name>
</gene>
<dbReference type="VEuPathDB" id="FungiDB:CHGG_00277"/>
<dbReference type="Proteomes" id="UP000001056">
    <property type="component" value="Unassembled WGS sequence"/>
</dbReference>
<proteinExistence type="predicted"/>
<dbReference type="InParanoid" id="Q2HHM7"/>
<dbReference type="GeneID" id="4387335"/>
<dbReference type="EMBL" id="CH408029">
    <property type="protein sequence ID" value="EAQ92042.1"/>
    <property type="molecule type" value="Genomic_DNA"/>
</dbReference>
<keyword evidence="1" id="KW-0732">Signal</keyword>
<dbReference type="RefSeq" id="XP_001219498.1">
    <property type="nucleotide sequence ID" value="XM_001219497.1"/>
</dbReference>
<evidence type="ECO:0000256" key="1">
    <source>
        <dbReference type="SAM" id="SignalP"/>
    </source>
</evidence>
<evidence type="ECO:0000313" key="3">
    <source>
        <dbReference type="Proteomes" id="UP000001056"/>
    </source>
</evidence>
<name>Q2HHM7_CHAGB</name>
<feature type="chain" id="PRO_5004209184" evidence="1">
    <location>
        <begin position="17"/>
        <end position="84"/>
    </location>
</feature>
<feature type="signal peptide" evidence="1">
    <location>
        <begin position="1"/>
        <end position="16"/>
    </location>
</feature>
<keyword evidence="3" id="KW-1185">Reference proteome</keyword>
<dbReference type="OrthoDB" id="10435568at2759"/>
<reference evidence="3" key="1">
    <citation type="journal article" date="2015" name="Genome Announc.">
        <title>Draft genome sequence of the cellulolytic fungus Chaetomium globosum.</title>
        <authorList>
            <person name="Cuomo C.A."/>
            <person name="Untereiner W.A."/>
            <person name="Ma L.-J."/>
            <person name="Grabherr M."/>
            <person name="Birren B.W."/>
        </authorList>
    </citation>
    <scope>NUCLEOTIDE SEQUENCE [LARGE SCALE GENOMIC DNA]</scope>
    <source>
        <strain evidence="3">ATCC 6205 / CBS 148.51 / DSM 1962 / NBRC 6347 / NRRL 1970</strain>
    </source>
</reference>
<dbReference type="AlphaFoldDB" id="Q2HHM7"/>
<organism evidence="2 3">
    <name type="scientific">Chaetomium globosum (strain ATCC 6205 / CBS 148.51 / DSM 1962 / NBRC 6347 / NRRL 1970)</name>
    <name type="common">Soil fungus</name>
    <dbReference type="NCBI Taxonomy" id="306901"/>
    <lineage>
        <taxon>Eukaryota</taxon>
        <taxon>Fungi</taxon>
        <taxon>Dikarya</taxon>
        <taxon>Ascomycota</taxon>
        <taxon>Pezizomycotina</taxon>
        <taxon>Sordariomycetes</taxon>
        <taxon>Sordariomycetidae</taxon>
        <taxon>Sordariales</taxon>
        <taxon>Chaetomiaceae</taxon>
        <taxon>Chaetomium</taxon>
    </lineage>
</organism>
<protein>
    <submittedName>
        <fullName evidence="2">Uncharacterized protein</fullName>
    </submittedName>
</protein>
<evidence type="ECO:0000313" key="2">
    <source>
        <dbReference type="EMBL" id="EAQ92042.1"/>
    </source>
</evidence>
<dbReference type="HOGENOM" id="CLU_2527246_0_0_1"/>